<evidence type="ECO:0008006" key="5">
    <source>
        <dbReference type="Google" id="ProtNLM"/>
    </source>
</evidence>
<keyword evidence="2" id="KW-0472">Membrane</keyword>
<reference evidence="4" key="1">
    <citation type="submission" date="2018-03" db="EMBL/GenBank/DDBJ databases">
        <authorList>
            <person name="Sun L."/>
            <person name="Liu H."/>
            <person name="Chen W."/>
            <person name="Huang K."/>
            <person name="Liu W."/>
            <person name="Gao X."/>
        </authorList>
    </citation>
    <scope>NUCLEOTIDE SEQUENCE [LARGE SCALE GENOMIC DNA]</scope>
    <source>
        <strain evidence="4">SH9</strain>
    </source>
</reference>
<feature type="transmembrane region" description="Helical" evidence="2">
    <location>
        <begin position="28"/>
        <end position="49"/>
    </location>
</feature>
<proteinExistence type="predicted"/>
<feature type="compositionally biased region" description="Low complexity" evidence="1">
    <location>
        <begin position="93"/>
        <end position="109"/>
    </location>
</feature>
<dbReference type="RefSeq" id="WP_106338265.1">
    <property type="nucleotide sequence ID" value="NZ_PVZS01000021.1"/>
</dbReference>
<dbReference type="EMBL" id="PVZS01000021">
    <property type="protein sequence ID" value="PSC03696.1"/>
    <property type="molecule type" value="Genomic_DNA"/>
</dbReference>
<protein>
    <recommendedName>
        <fullName evidence="5">Phage holin family protein</fullName>
    </recommendedName>
</protein>
<comment type="caution">
    <text evidence="3">The sequence shown here is derived from an EMBL/GenBank/DDBJ whole genome shotgun (WGS) entry which is preliminary data.</text>
</comment>
<feature type="region of interest" description="Disordered" evidence="1">
    <location>
        <begin position="87"/>
        <end position="109"/>
    </location>
</feature>
<keyword evidence="2" id="KW-1133">Transmembrane helix</keyword>
<keyword evidence="2" id="KW-0812">Transmembrane</keyword>
<dbReference type="AlphaFoldDB" id="A0A2T1HPY6"/>
<name>A0A2T1HPY6_9HYPH</name>
<evidence type="ECO:0000313" key="3">
    <source>
        <dbReference type="EMBL" id="PSC03696.1"/>
    </source>
</evidence>
<keyword evidence="4" id="KW-1185">Reference proteome</keyword>
<gene>
    <name evidence="3" type="ORF">SLNSH_17260</name>
</gene>
<evidence type="ECO:0000313" key="4">
    <source>
        <dbReference type="Proteomes" id="UP000239772"/>
    </source>
</evidence>
<dbReference type="Proteomes" id="UP000239772">
    <property type="component" value="Unassembled WGS sequence"/>
</dbReference>
<sequence>MAAAWAVLAVVGGAAGFAVGLSWGWMTAVVDAFIGAWMLTGVGVTLSLVRSTPPNAAARASGHEVDLGEATDQMVAALRSAMEISERMDERAAASPAAPAADAKTRASA</sequence>
<evidence type="ECO:0000256" key="1">
    <source>
        <dbReference type="SAM" id="MobiDB-lite"/>
    </source>
</evidence>
<evidence type="ECO:0000256" key="2">
    <source>
        <dbReference type="SAM" id="Phobius"/>
    </source>
</evidence>
<accession>A0A2T1HPY6</accession>
<organism evidence="3 4">
    <name type="scientific">Alsobacter soli</name>
    <dbReference type="NCBI Taxonomy" id="2109933"/>
    <lineage>
        <taxon>Bacteria</taxon>
        <taxon>Pseudomonadati</taxon>
        <taxon>Pseudomonadota</taxon>
        <taxon>Alphaproteobacteria</taxon>
        <taxon>Hyphomicrobiales</taxon>
        <taxon>Alsobacteraceae</taxon>
        <taxon>Alsobacter</taxon>
    </lineage>
</organism>